<name>A0A9X9JQT3_9CAUD</name>
<evidence type="ECO:0000313" key="2">
    <source>
        <dbReference type="EMBL" id="UYA98732.1"/>
    </source>
</evidence>
<sequence>MATYWLSKPPAECDTCSTPITTVFYDADTGRGWACMCPSCQTLGPGRGRVGPGRGQKYEKQADGKWLKTEG</sequence>
<evidence type="ECO:0000313" key="3">
    <source>
        <dbReference type="Proteomes" id="UP001164549"/>
    </source>
</evidence>
<feature type="region of interest" description="Disordered" evidence="1">
    <location>
        <begin position="48"/>
        <end position="71"/>
    </location>
</feature>
<organism evidence="2 3">
    <name type="scientific">Xanthomonas phage vB_Xar_IVIA-DoCa5</name>
    <dbReference type="NCBI Taxonomy" id="2975532"/>
    <lineage>
        <taxon>Viruses</taxon>
        <taxon>Duplodnaviria</taxon>
        <taxon>Heunggongvirae</taxon>
        <taxon>Uroviricota</taxon>
        <taxon>Caudoviricetes</taxon>
        <taxon>Mesyanzhinovviridae</taxon>
        <taxon>Bradleyvirinae</taxon>
        <taxon>Docaquintavirus</taxon>
        <taxon>Docaquintavirus doca5</taxon>
    </lineage>
</organism>
<evidence type="ECO:0000256" key="1">
    <source>
        <dbReference type="SAM" id="MobiDB-lite"/>
    </source>
</evidence>
<dbReference type="Proteomes" id="UP001164549">
    <property type="component" value="Segment"/>
</dbReference>
<gene>
    <name evidence="2" type="ORF">IVIADoCa5_62</name>
</gene>
<accession>A0A9X9JQT3</accession>
<reference evidence="2" key="1">
    <citation type="submission" date="2022-07" db="EMBL/GenBank/DDBJ databases">
        <title>Comparative analysis of new lytic phages for the biological control of phytopathogenic Xanthomonas spp.</title>
        <authorList>
            <person name="Domingo-Calap M.L."/>
            <person name="Bernabeu-Gimeno M."/>
            <person name="Aure C.M."/>
            <person name="Marco-Noales E."/>
            <person name="Domingo-Calap P."/>
        </authorList>
    </citation>
    <scope>NUCLEOTIDE SEQUENCE</scope>
</reference>
<feature type="compositionally biased region" description="Basic and acidic residues" evidence="1">
    <location>
        <begin position="56"/>
        <end position="71"/>
    </location>
</feature>
<proteinExistence type="predicted"/>
<keyword evidence="3" id="KW-1185">Reference proteome</keyword>
<dbReference type="EMBL" id="ON932079">
    <property type="protein sequence ID" value="UYA98732.1"/>
    <property type="molecule type" value="Genomic_DNA"/>
</dbReference>
<protein>
    <submittedName>
        <fullName evidence="2">Uncharacterized protein</fullName>
    </submittedName>
</protein>